<comment type="caution">
    <text evidence="2">The sequence shown here is derived from an EMBL/GenBank/DDBJ whole genome shotgun (WGS) entry which is preliminary data.</text>
</comment>
<accession>A0ABU0XIT1</accession>
<dbReference type="RefSeq" id="WP_308489707.1">
    <property type="nucleotide sequence ID" value="NZ_JAVFCB010000007.1"/>
</dbReference>
<keyword evidence="3" id="KW-1185">Reference proteome</keyword>
<feature type="transmembrane region" description="Helical" evidence="1">
    <location>
        <begin position="14"/>
        <end position="32"/>
    </location>
</feature>
<feature type="transmembrane region" description="Helical" evidence="1">
    <location>
        <begin position="38"/>
        <end position="59"/>
    </location>
</feature>
<evidence type="ECO:0000256" key="1">
    <source>
        <dbReference type="SAM" id="Phobius"/>
    </source>
</evidence>
<gene>
    <name evidence="2" type="ORF">RBR11_12635</name>
</gene>
<keyword evidence="1" id="KW-0812">Transmembrane</keyword>
<protein>
    <submittedName>
        <fullName evidence="2">Uncharacterized protein</fullName>
    </submittedName>
</protein>
<organism evidence="2 3">
    <name type="scientific">Microbacterium capsulatum</name>
    <dbReference type="NCBI Taxonomy" id="3041921"/>
    <lineage>
        <taxon>Bacteria</taxon>
        <taxon>Bacillati</taxon>
        <taxon>Actinomycetota</taxon>
        <taxon>Actinomycetes</taxon>
        <taxon>Micrococcales</taxon>
        <taxon>Microbacteriaceae</taxon>
        <taxon>Microbacterium</taxon>
    </lineage>
</organism>
<keyword evidence="1" id="KW-0472">Membrane</keyword>
<keyword evidence="1" id="KW-1133">Transmembrane helix</keyword>
<name>A0ABU0XIT1_9MICO</name>
<evidence type="ECO:0000313" key="3">
    <source>
        <dbReference type="Proteomes" id="UP001230289"/>
    </source>
</evidence>
<dbReference type="EMBL" id="JAVFCB010000007">
    <property type="protein sequence ID" value="MDQ4214762.1"/>
    <property type="molecule type" value="Genomic_DNA"/>
</dbReference>
<reference evidence="2 3" key="1">
    <citation type="submission" date="2023-08" db="EMBL/GenBank/DDBJ databases">
        <title>Microbacterium sp. nov., isolated from a waste landfill.</title>
        <authorList>
            <person name="Wen W."/>
        </authorList>
    </citation>
    <scope>NUCLEOTIDE SEQUENCE [LARGE SCALE GENOMIC DNA]</scope>
    <source>
        <strain evidence="2 3">ASV81</strain>
    </source>
</reference>
<evidence type="ECO:0000313" key="2">
    <source>
        <dbReference type="EMBL" id="MDQ4214762.1"/>
    </source>
</evidence>
<sequence length="67" mass="7600">MATDPSPKTLAEQFFRACTLILGGVGALWLAFCLLEKIWIWLLIAGTVAVLLCAGVWAYRRWWGQRF</sequence>
<proteinExistence type="predicted"/>
<dbReference type="Proteomes" id="UP001230289">
    <property type="component" value="Unassembled WGS sequence"/>
</dbReference>